<dbReference type="Proteomes" id="UP000805193">
    <property type="component" value="Unassembled WGS sequence"/>
</dbReference>
<gene>
    <name evidence="1" type="ORF">HPB47_004467</name>
</gene>
<keyword evidence="2" id="KW-1185">Reference proteome</keyword>
<protein>
    <submittedName>
        <fullName evidence="1">Uncharacterized protein</fullName>
    </submittedName>
</protein>
<organism evidence="1 2">
    <name type="scientific">Ixodes persulcatus</name>
    <name type="common">Taiga tick</name>
    <dbReference type="NCBI Taxonomy" id="34615"/>
    <lineage>
        <taxon>Eukaryota</taxon>
        <taxon>Metazoa</taxon>
        <taxon>Ecdysozoa</taxon>
        <taxon>Arthropoda</taxon>
        <taxon>Chelicerata</taxon>
        <taxon>Arachnida</taxon>
        <taxon>Acari</taxon>
        <taxon>Parasitiformes</taxon>
        <taxon>Ixodida</taxon>
        <taxon>Ixodoidea</taxon>
        <taxon>Ixodidae</taxon>
        <taxon>Ixodinae</taxon>
        <taxon>Ixodes</taxon>
    </lineage>
</organism>
<proteinExistence type="predicted"/>
<reference evidence="1 2" key="1">
    <citation type="journal article" date="2020" name="Cell">
        <title>Large-Scale Comparative Analyses of Tick Genomes Elucidate Their Genetic Diversity and Vector Capacities.</title>
        <authorList>
            <consortium name="Tick Genome and Microbiome Consortium (TIGMIC)"/>
            <person name="Jia N."/>
            <person name="Wang J."/>
            <person name="Shi W."/>
            <person name="Du L."/>
            <person name="Sun Y."/>
            <person name="Zhan W."/>
            <person name="Jiang J.F."/>
            <person name="Wang Q."/>
            <person name="Zhang B."/>
            <person name="Ji P."/>
            <person name="Bell-Sakyi L."/>
            <person name="Cui X.M."/>
            <person name="Yuan T.T."/>
            <person name="Jiang B.G."/>
            <person name="Yang W.F."/>
            <person name="Lam T.T."/>
            <person name="Chang Q.C."/>
            <person name="Ding S.J."/>
            <person name="Wang X.J."/>
            <person name="Zhu J.G."/>
            <person name="Ruan X.D."/>
            <person name="Zhao L."/>
            <person name="Wei J.T."/>
            <person name="Ye R.Z."/>
            <person name="Que T.C."/>
            <person name="Du C.H."/>
            <person name="Zhou Y.H."/>
            <person name="Cheng J.X."/>
            <person name="Dai P.F."/>
            <person name="Guo W.B."/>
            <person name="Han X.H."/>
            <person name="Huang E.J."/>
            <person name="Li L.F."/>
            <person name="Wei W."/>
            <person name="Gao Y.C."/>
            <person name="Liu J.Z."/>
            <person name="Shao H.Z."/>
            <person name="Wang X."/>
            <person name="Wang C.C."/>
            <person name="Yang T.C."/>
            <person name="Huo Q.B."/>
            <person name="Li W."/>
            <person name="Chen H.Y."/>
            <person name="Chen S.E."/>
            <person name="Zhou L.G."/>
            <person name="Ni X.B."/>
            <person name="Tian J.H."/>
            <person name="Sheng Y."/>
            <person name="Liu T."/>
            <person name="Pan Y.S."/>
            <person name="Xia L.Y."/>
            <person name="Li J."/>
            <person name="Zhao F."/>
            <person name="Cao W.C."/>
        </authorList>
    </citation>
    <scope>NUCLEOTIDE SEQUENCE [LARGE SCALE GENOMIC DNA]</scope>
    <source>
        <strain evidence="1">Iper-2018</strain>
    </source>
</reference>
<name>A0AC60PFW3_IXOPE</name>
<accession>A0AC60PFW3</accession>
<evidence type="ECO:0000313" key="2">
    <source>
        <dbReference type="Proteomes" id="UP000805193"/>
    </source>
</evidence>
<evidence type="ECO:0000313" key="1">
    <source>
        <dbReference type="EMBL" id="KAG0418969.1"/>
    </source>
</evidence>
<comment type="caution">
    <text evidence="1">The sequence shown here is derived from an EMBL/GenBank/DDBJ whole genome shotgun (WGS) entry which is preliminary data.</text>
</comment>
<sequence length="216" mass="25343">MPRRKKRTRQHRGDAEDEESVDDVDSTPPKAEPLSPASEEADVLPTSGSLLPEEQFRLCCKNCNKTFPDDESLEAHIRFHQLTLFSSHGGAQKTFLVRITVKDPVEPRKFVCDICKKVCLYKHHLQKHMRVHISERRERFQCDICKKTYHDVWYMKRHKRTHFGVRPFACEVCGKGFGHKFHLNHHMRMHPSCADCRRYFQKGVELELHRASEHVG</sequence>
<dbReference type="EMBL" id="JABSTQ010010682">
    <property type="protein sequence ID" value="KAG0418969.1"/>
    <property type="molecule type" value="Genomic_DNA"/>
</dbReference>